<sequence>MADPKLPIVYVSNLPYEATHDSIEAAFEKEHIDVEHIELIKKGAGTRTKACGLAAVTLKAVHDPEDVCKKMDGKACFSRPMIVRLDKFCGDDLAYAPKPGAH</sequence>
<dbReference type="AlphaFoldDB" id="A0A836C1Y1"/>
<gene>
    <name evidence="3" type="ORF">HYH03_004844</name>
</gene>
<name>A0A836C1Y1_9CHLO</name>
<dbReference type="Proteomes" id="UP000612055">
    <property type="component" value="Unassembled WGS sequence"/>
</dbReference>
<protein>
    <recommendedName>
        <fullName evidence="2">RRM domain-containing protein</fullName>
    </recommendedName>
</protein>
<evidence type="ECO:0000313" key="3">
    <source>
        <dbReference type="EMBL" id="KAG2497260.1"/>
    </source>
</evidence>
<dbReference type="CDD" id="cd00590">
    <property type="entry name" value="RRM_SF"/>
    <property type="match status" value="1"/>
</dbReference>
<dbReference type="InterPro" id="IPR035979">
    <property type="entry name" value="RBD_domain_sf"/>
</dbReference>
<dbReference type="InterPro" id="IPR012677">
    <property type="entry name" value="Nucleotide-bd_a/b_plait_sf"/>
</dbReference>
<dbReference type="PROSITE" id="PS50102">
    <property type="entry name" value="RRM"/>
    <property type="match status" value="1"/>
</dbReference>
<reference evidence="3" key="1">
    <citation type="journal article" date="2020" name="bioRxiv">
        <title>Comparative genomics of Chlamydomonas.</title>
        <authorList>
            <person name="Craig R.J."/>
            <person name="Hasan A.R."/>
            <person name="Ness R.W."/>
            <person name="Keightley P.D."/>
        </authorList>
    </citation>
    <scope>NUCLEOTIDE SEQUENCE</scope>
    <source>
        <strain evidence="3">CCAP 11/70</strain>
    </source>
</reference>
<dbReference type="Gene3D" id="3.30.70.330">
    <property type="match status" value="1"/>
</dbReference>
<dbReference type="Pfam" id="PF00076">
    <property type="entry name" value="RRM_1"/>
    <property type="match status" value="1"/>
</dbReference>
<keyword evidence="4" id="KW-1185">Reference proteome</keyword>
<comment type="caution">
    <text evidence="3">The sequence shown here is derived from an EMBL/GenBank/DDBJ whole genome shotgun (WGS) entry which is preliminary data.</text>
</comment>
<evidence type="ECO:0000256" key="1">
    <source>
        <dbReference type="PROSITE-ProRule" id="PRU00176"/>
    </source>
</evidence>
<accession>A0A836C1Y1</accession>
<evidence type="ECO:0000313" key="4">
    <source>
        <dbReference type="Proteomes" id="UP000612055"/>
    </source>
</evidence>
<dbReference type="EMBL" id="JAEHOE010000015">
    <property type="protein sequence ID" value="KAG2497260.1"/>
    <property type="molecule type" value="Genomic_DNA"/>
</dbReference>
<organism evidence="3 4">
    <name type="scientific">Edaphochlamys debaryana</name>
    <dbReference type="NCBI Taxonomy" id="47281"/>
    <lineage>
        <taxon>Eukaryota</taxon>
        <taxon>Viridiplantae</taxon>
        <taxon>Chlorophyta</taxon>
        <taxon>core chlorophytes</taxon>
        <taxon>Chlorophyceae</taxon>
        <taxon>CS clade</taxon>
        <taxon>Chlamydomonadales</taxon>
        <taxon>Chlamydomonadales incertae sedis</taxon>
        <taxon>Edaphochlamys</taxon>
    </lineage>
</organism>
<feature type="domain" description="RRM" evidence="2">
    <location>
        <begin position="7"/>
        <end position="88"/>
    </location>
</feature>
<keyword evidence="1" id="KW-0694">RNA-binding</keyword>
<dbReference type="InterPro" id="IPR000504">
    <property type="entry name" value="RRM_dom"/>
</dbReference>
<dbReference type="OrthoDB" id="439808at2759"/>
<proteinExistence type="predicted"/>
<evidence type="ECO:0000259" key="2">
    <source>
        <dbReference type="PROSITE" id="PS50102"/>
    </source>
</evidence>
<dbReference type="GO" id="GO:0003723">
    <property type="term" value="F:RNA binding"/>
    <property type="evidence" value="ECO:0007669"/>
    <property type="project" value="UniProtKB-UniRule"/>
</dbReference>
<dbReference type="SUPFAM" id="SSF54928">
    <property type="entry name" value="RNA-binding domain, RBD"/>
    <property type="match status" value="1"/>
</dbReference>